<dbReference type="eggNOG" id="ENOG502S4E8">
    <property type="taxonomic scope" value="Eukaryota"/>
</dbReference>
<dbReference type="PANTHER" id="PTHR47057:SF1">
    <property type="entry name" value="AFADIN_ALPHA-ACTININ-BINDING PROTEIN"/>
    <property type="match status" value="1"/>
</dbReference>
<evidence type="ECO:0000256" key="4">
    <source>
        <dbReference type="SAM" id="MobiDB-lite"/>
    </source>
</evidence>
<dbReference type="OrthoDB" id="72253at2759"/>
<feature type="region of interest" description="Disordered" evidence="4">
    <location>
        <begin position="42"/>
        <end position="65"/>
    </location>
</feature>
<dbReference type="VEuPathDB" id="FungiDB:H310_03859"/>
<dbReference type="RefSeq" id="XP_008866141.1">
    <property type="nucleotide sequence ID" value="XM_008867919.1"/>
</dbReference>
<dbReference type="GeneID" id="20080909"/>
<evidence type="ECO:0000256" key="2">
    <source>
        <dbReference type="ARBA" id="ARBA00023054"/>
    </source>
</evidence>
<dbReference type="InterPro" id="IPR021622">
    <property type="entry name" value="Afadin/alpha-actinin-bd"/>
</dbReference>
<evidence type="ECO:0000256" key="3">
    <source>
        <dbReference type="SAM" id="Coils"/>
    </source>
</evidence>
<feature type="coiled-coil region" evidence="3">
    <location>
        <begin position="148"/>
        <end position="182"/>
    </location>
</feature>
<evidence type="ECO:0000313" key="5">
    <source>
        <dbReference type="EMBL" id="ETW04702.1"/>
    </source>
</evidence>
<proteinExistence type="inferred from homology"/>
<accession>A0A024UFN2</accession>
<organism evidence="5">
    <name type="scientific">Aphanomyces invadans</name>
    <dbReference type="NCBI Taxonomy" id="157072"/>
    <lineage>
        <taxon>Eukaryota</taxon>
        <taxon>Sar</taxon>
        <taxon>Stramenopiles</taxon>
        <taxon>Oomycota</taxon>
        <taxon>Saprolegniomycetes</taxon>
        <taxon>Saprolegniales</taxon>
        <taxon>Verrucalvaceae</taxon>
        <taxon>Aphanomyces</taxon>
    </lineage>
</organism>
<comment type="similarity">
    <text evidence="1">Belongs to the ADIP family.</text>
</comment>
<sequence length="569" mass="65191">MDNNTVDGAVMMSSSACGYAIDFGDVFQKKNSSSSRAALMTSSHIGNNENVPPANSRHAESTFHPPRVGGTKQWQLPHYNSIEENAVYLNRQLELQQYGVHDAFTSLVFRASSQDDDADMRRIMDCMHWLLHSRREEMRKSDEMAEQFIRYEKEIHRKNNQIQTLTAQLEAERKTCSDLENQLTAKDAAYTKERLQFKEEKRALERKCIQLTHVDTNYKAQLRKSEVSYERLQKQYNAYLNKASTDKRGMALGKELNGKQTCHQIRNSTSNQSKTSGEHNIINTMIRSYESQHLTLLQENDSLRAQLAQFYAELKQAMAEYRAAAKWFLHRHGNDNQQWDDQLQLPVVDESKLVHAFTMPLRNGPENVLNVLEDHVSMLRSKIACLMDATQDRERSALEARLQEAYQVMRDQDAMIQVALTQVAAHEKDPRSARLDLSGLEDMLEEVALERQEIAIKAQHMETEREQYMVQAERLDKDRLEFEFERHAMVTRGANQADMFAEGGKKRLRMDLTPTQNTRRQESDQSPFGSTSGGSGLPLPPTPATARLLERIGILHDDQMMSPIAAPRG</sequence>
<feature type="coiled-coil region" evidence="3">
    <location>
        <begin position="286"/>
        <end position="320"/>
    </location>
</feature>
<reference evidence="5" key="1">
    <citation type="submission" date="2013-12" db="EMBL/GenBank/DDBJ databases">
        <title>The Genome Sequence of Aphanomyces invadans NJM9701.</title>
        <authorList>
            <consortium name="The Broad Institute Genomics Platform"/>
            <person name="Russ C."/>
            <person name="Tyler B."/>
            <person name="van West P."/>
            <person name="Dieguez-Uribeondo J."/>
            <person name="Young S.K."/>
            <person name="Zeng Q."/>
            <person name="Gargeya S."/>
            <person name="Fitzgerald M."/>
            <person name="Abouelleil A."/>
            <person name="Alvarado L."/>
            <person name="Chapman S.B."/>
            <person name="Gainer-Dewar J."/>
            <person name="Goldberg J."/>
            <person name="Griggs A."/>
            <person name="Gujja S."/>
            <person name="Hansen M."/>
            <person name="Howarth C."/>
            <person name="Imamovic A."/>
            <person name="Ireland A."/>
            <person name="Larimer J."/>
            <person name="McCowan C."/>
            <person name="Murphy C."/>
            <person name="Pearson M."/>
            <person name="Poon T.W."/>
            <person name="Priest M."/>
            <person name="Roberts A."/>
            <person name="Saif S."/>
            <person name="Shea T."/>
            <person name="Sykes S."/>
            <person name="Wortman J."/>
            <person name="Nusbaum C."/>
            <person name="Birren B."/>
        </authorList>
    </citation>
    <scope>NUCLEOTIDE SEQUENCE [LARGE SCALE GENOMIC DNA]</scope>
    <source>
        <strain evidence="5">NJM9701</strain>
    </source>
</reference>
<dbReference type="EMBL" id="KI913957">
    <property type="protein sequence ID" value="ETW04702.1"/>
    <property type="molecule type" value="Genomic_DNA"/>
</dbReference>
<dbReference type="AlphaFoldDB" id="A0A024UFN2"/>
<dbReference type="PANTHER" id="PTHR47057">
    <property type="entry name" value="AFADIN/ALPHA-ACTININ-BINDING"/>
    <property type="match status" value="1"/>
</dbReference>
<name>A0A024UFN2_9STRA</name>
<evidence type="ECO:0000256" key="1">
    <source>
        <dbReference type="ARBA" id="ARBA00009291"/>
    </source>
</evidence>
<dbReference type="Pfam" id="PF11559">
    <property type="entry name" value="ADIP"/>
    <property type="match status" value="1"/>
</dbReference>
<feature type="region of interest" description="Disordered" evidence="4">
    <location>
        <begin position="501"/>
        <end position="543"/>
    </location>
</feature>
<protein>
    <submittedName>
        <fullName evidence="5">Uncharacterized protein</fullName>
    </submittedName>
</protein>
<gene>
    <name evidence="5" type="ORF">H310_03859</name>
</gene>
<keyword evidence="2 3" id="KW-0175">Coiled coil</keyword>